<dbReference type="InterPro" id="IPR029063">
    <property type="entry name" value="SAM-dependent_MTases_sf"/>
</dbReference>
<evidence type="ECO:0000256" key="1">
    <source>
        <dbReference type="SAM" id="Phobius"/>
    </source>
</evidence>
<name>A0AAV9PLC9_9PEZI</name>
<dbReference type="Gene3D" id="3.40.50.150">
    <property type="entry name" value="Vaccinia Virus protein VP39"/>
    <property type="match status" value="1"/>
</dbReference>
<dbReference type="GO" id="GO:0016791">
    <property type="term" value="F:phosphatase activity"/>
    <property type="evidence" value="ECO:0007669"/>
    <property type="project" value="TreeGrafter"/>
</dbReference>
<dbReference type="GO" id="GO:0006798">
    <property type="term" value="P:polyphosphate catabolic process"/>
    <property type="evidence" value="ECO:0007669"/>
    <property type="project" value="TreeGrafter"/>
</dbReference>
<dbReference type="AlphaFoldDB" id="A0AAV9PLC9"/>
<accession>A0AAV9PLC9</accession>
<evidence type="ECO:0000313" key="4">
    <source>
        <dbReference type="EMBL" id="KAK5174555.1"/>
    </source>
</evidence>
<dbReference type="GO" id="GO:0005737">
    <property type="term" value="C:cytoplasm"/>
    <property type="evidence" value="ECO:0007669"/>
    <property type="project" value="TreeGrafter"/>
</dbReference>
<feature type="transmembrane region" description="Helical" evidence="1">
    <location>
        <begin position="85"/>
        <end position="104"/>
    </location>
</feature>
<organism evidence="4 5">
    <name type="scientific">Saxophila tyrrhenica</name>
    <dbReference type="NCBI Taxonomy" id="1690608"/>
    <lineage>
        <taxon>Eukaryota</taxon>
        <taxon>Fungi</taxon>
        <taxon>Dikarya</taxon>
        <taxon>Ascomycota</taxon>
        <taxon>Pezizomycotina</taxon>
        <taxon>Dothideomycetes</taxon>
        <taxon>Dothideomycetidae</taxon>
        <taxon>Mycosphaerellales</taxon>
        <taxon>Extremaceae</taxon>
        <taxon>Saxophila</taxon>
    </lineage>
</organism>
<evidence type="ECO:0000259" key="3">
    <source>
        <dbReference type="Pfam" id="PF08241"/>
    </source>
</evidence>
<dbReference type="EMBL" id="JAVRRT010000002">
    <property type="protein sequence ID" value="KAK5174555.1"/>
    <property type="molecule type" value="Genomic_DNA"/>
</dbReference>
<keyword evidence="5" id="KW-1185">Reference proteome</keyword>
<evidence type="ECO:0000313" key="5">
    <source>
        <dbReference type="Proteomes" id="UP001337655"/>
    </source>
</evidence>
<dbReference type="GeneID" id="89922984"/>
<dbReference type="Pfam" id="PF00149">
    <property type="entry name" value="Metallophos"/>
    <property type="match status" value="1"/>
</dbReference>
<feature type="domain" description="Methyltransferase type 11" evidence="3">
    <location>
        <begin position="492"/>
        <end position="588"/>
    </location>
</feature>
<gene>
    <name evidence="4" type="ORF">LTR77_001636</name>
</gene>
<dbReference type="PANTHER" id="PTHR42850:SF4">
    <property type="entry name" value="ZINC-DEPENDENT ENDOPOLYPHOSPHATASE"/>
    <property type="match status" value="1"/>
</dbReference>
<dbReference type="GO" id="GO:0008757">
    <property type="term" value="F:S-adenosylmethionine-dependent methyltransferase activity"/>
    <property type="evidence" value="ECO:0007669"/>
    <property type="project" value="InterPro"/>
</dbReference>
<dbReference type="RefSeq" id="XP_064663224.1">
    <property type="nucleotide sequence ID" value="XM_064798897.1"/>
</dbReference>
<dbReference type="CDD" id="cd02440">
    <property type="entry name" value="AdoMet_MTases"/>
    <property type="match status" value="1"/>
</dbReference>
<dbReference type="InterPro" id="IPR013216">
    <property type="entry name" value="Methyltransf_11"/>
</dbReference>
<dbReference type="Gene3D" id="3.60.21.10">
    <property type="match status" value="1"/>
</dbReference>
<keyword evidence="1" id="KW-1133">Transmembrane helix</keyword>
<keyword evidence="1" id="KW-0812">Transmembrane</keyword>
<protein>
    <submittedName>
        <fullName evidence="4">Uncharacterized protein</fullName>
    </submittedName>
</protein>
<sequence>MIERYSDDERPLSERKAALPGANHLCILPDSRQPLIERVNNPWQDEKAVYHDEERELPFCDLEGEGSCPNLTRDAVRSRRTRNMLFYLLVLVGVGLLMWRLYLLPHLQEEWEMKEGFMAQENGTYGITKSADFDGTQIEDLDSKYVPGGEHDPKRERRLVFVGDVHGCAKELKKLLHKVDFDEEKDHLIAVGDVISKGPDNVGVLDELMRIGASSVRGNHEDRILTVAAKSLETDSAIEAMSSGAKKDRKLLKKLHKKHLKYLESMPLMLRVPALPQAAKPSHRRSSPLAEEIIVVHGGLVPAVELKKQDPYFVMNMRGMRTKSHLPLAEAKAKHGKSKPWHDIWDWYNDRLYRKKSVKDFAIWDSLEDANEPTTGLDTLLGRFGLKSGKKWPKPQVVVYGHHSKAGLQNERWSKGLDTGCVSGGELTAMVLDAKGSWSLTSVGCPSDTTFRGYTSAQVEEYARRRGGYPKSLIDEIIGLHGSTGSSFGSLLDLGCGPGSATRDLAPHFDLAFGLDPSDEMLRTARAIGGHAKLSPIQYMQGDAEECSGVPDESVDLITAVTAGHWFDMDRFWPTAARVLRPGGTVAFSTIWRIFVHPRKTPHANDIQEILIDLEQRTLGPYQKPGNWSLMGMYADLKMPWSLGEPCMAFAESSYRYQVWNLHGVPEKADGGYVCGEKVMTVDETEKAVATISAVTRWREAHSELAHTQDDCVVAAFNEIKAILGVGGDEKITMVGPSVLVTLKKS</sequence>
<keyword evidence="1" id="KW-0472">Membrane</keyword>
<dbReference type="CDD" id="cd00144">
    <property type="entry name" value="MPP_PPP_family"/>
    <property type="match status" value="1"/>
</dbReference>
<feature type="domain" description="Calcineurin-like phosphoesterase" evidence="2">
    <location>
        <begin position="158"/>
        <end position="402"/>
    </location>
</feature>
<dbReference type="SUPFAM" id="SSF53335">
    <property type="entry name" value="S-adenosyl-L-methionine-dependent methyltransferases"/>
    <property type="match status" value="1"/>
</dbReference>
<dbReference type="InterPro" id="IPR029052">
    <property type="entry name" value="Metallo-depent_PP-like"/>
</dbReference>
<reference evidence="4 5" key="1">
    <citation type="submission" date="2023-08" db="EMBL/GenBank/DDBJ databases">
        <title>Black Yeasts Isolated from many extreme environments.</title>
        <authorList>
            <person name="Coleine C."/>
            <person name="Stajich J.E."/>
            <person name="Selbmann L."/>
        </authorList>
    </citation>
    <scope>NUCLEOTIDE SEQUENCE [LARGE SCALE GENOMIC DNA]</scope>
    <source>
        <strain evidence="4 5">CCFEE 5935</strain>
    </source>
</reference>
<dbReference type="Pfam" id="PF08241">
    <property type="entry name" value="Methyltransf_11"/>
    <property type="match status" value="1"/>
</dbReference>
<proteinExistence type="predicted"/>
<evidence type="ECO:0000259" key="2">
    <source>
        <dbReference type="Pfam" id="PF00149"/>
    </source>
</evidence>
<dbReference type="PANTHER" id="PTHR42850">
    <property type="entry name" value="METALLOPHOSPHOESTERASE"/>
    <property type="match status" value="1"/>
</dbReference>
<dbReference type="Proteomes" id="UP001337655">
    <property type="component" value="Unassembled WGS sequence"/>
</dbReference>
<dbReference type="SUPFAM" id="SSF56300">
    <property type="entry name" value="Metallo-dependent phosphatases"/>
    <property type="match status" value="1"/>
</dbReference>
<dbReference type="GO" id="GO:0000298">
    <property type="term" value="F:endopolyphosphatase activity"/>
    <property type="evidence" value="ECO:0007669"/>
    <property type="project" value="TreeGrafter"/>
</dbReference>
<dbReference type="InterPro" id="IPR050126">
    <property type="entry name" value="Ap4A_hydrolase"/>
</dbReference>
<dbReference type="InterPro" id="IPR004843">
    <property type="entry name" value="Calcineurin-like_PHP"/>
</dbReference>
<comment type="caution">
    <text evidence="4">The sequence shown here is derived from an EMBL/GenBank/DDBJ whole genome shotgun (WGS) entry which is preliminary data.</text>
</comment>